<feature type="compositionally biased region" description="Polar residues" evidence="2">
    <location>
        <begin position="226"/>
        <end position="245"/>
    </location>
</feature>
<feature type="region of interest" description="Disordered" evidence="2">
    <location>
        <begin position="195"/>
        <end position="286"/>
    </location>
</feature>
<feature type="region of interest" description="Disordered" evidence="2">
    <location>
        <begin position="309"/>
        <end position="363"/>
    </location>
</feature>
<feature type="compositionally biased region" description="Pro residues" evidence="2">
    <location>
        <begin position="353"/>
        <end position="362"/>
    </location>
</feature>
<feature type="compositionally biased region" description="Polar residues" evidence="2">
    <location>
        <begin position="254"/>
        <end position="272"/>
    </location>
</feature>
<dbReference type="EMBL" id="JAWWNJ010000027">
    <property type="protein sequence ID" value="KAK7029330.1"/>
    <property type="molecule type" value="Genomic_DNA"/>
</dbReference>
<comment type="caution">
    <text evidence="3">The sequence shown here is derived from an EMBL/GenBank/DDBJ whole genome shotgun (WGS) entry which is preliminary data.</text>
</comment>
<evidence type="ECO:0000313" key="3">
    <source>
        <dbReference type="EMBL" id="KAK7029330.1"/>
    </source>
</evidence>
<dbReference type="Proteomes" id="UP001362999">
    <property type="component" value="Unassembled WGS sequence"/>
</dbReference>
<protein>
    <submittedName>
        <fullName evidence="3">Uncharacterized protein</fullName>
    </submittedName>
</protein>
<evidence type="ECO:0000313" key="4">
    <source>
        <dbReference type="Proteomes" id="UP001362999"/>
    </source>
</evidence>
<name>A0AAW0BQC3_9AGAR</name>
<keyword evidence="1" id="KW-0175">Coiled coil</keyword>
<evidence type="ECO:0000256" key="1">
    <source>
        <dbReference type="SAM" id="Coils"/>
    </source>
</evidence>
<feature type="compositionally biased region" description="Pro residues" evidence="2">
    <location>
        <begin position="318"/>
        <end position="327"/>
    </location>
</feature>
<organism evidence="3 4">
    <name type="scientific">Favolaschia claudopus</name>
    <dbReference type="NCBI Taxonomy" id="2862362"/>
    <lineage>
        <taxon>Eukaryota</taxon>
        <taxon>Fungi</taxon>
        <taxon>Dikarya</taxon>
        <taxon>Basidiomycota</taxon>
        <taxon>Agaricomycotina</taxon>
        <taxon>Agaricomycetes</taxon>
        <taxon>Agaricomycetidae</taxon>
        <taxon>Agaricales</taxon>
        <taxon>Marasmiineae</taxon>
        <taxon>Mycenaceae</taxon>
        <taxon>Favolaschia</taxon>
    </lineage>
</organism>
<reference evidence="3 4" key="1">
    <citation type="journal article" date="2024" name="J Genomics">
        <title>Draft genome sequencing and assembly of Favolaschia claudopus CIRM-BRFM 2984 isolated from oak limbs.</title>
        <authorList>
            <person name="Navarro D."/>
            <person name="Drula E."/>
            <person name="Chaduli D."/>
            <person name="Cazenave R."/>
            <person name="Ahrendt S."/>
            <person name="Wang J."/>
            <person name="Lipzen A."/>
            <person name="Daum C."/>
            <person name="Barry K."/>
            <person name="Grigoriev I.V."/>
            <person name="Favel A."/>
            <person name="Rosso M.N."/>
            <person name="Martin F."/>
        </authorList>
    </citation>
    <scope>NUCLEOTIDE SEQUENCE [LARGE SCALE GENOMIC DNA]</scope>
    <source>
        <strain evidence="3 4">CIRM-BRFM 2984</strain>
    </source>
</reference>
<feature type="compositionally biased region" description="Basic residues" evidence="2">
    <location>
        <begin position="213"/>
        <end position="223"/>
    </location>
</feature>
<feature type="region of interest" description="Disordered" evidence="2">
    <location>
        <begin position="523"/>
        <end position="586"/>
    </location>
</feature>
<evidence type="ECO:0000256" key="2">
    <source>
        <dbReference type="SAM" id="MobiDB-lite"/>
    </source>
</evidence>
<feature type="coiled-coil region" evidence="1">
    <location>
        <begin position="4"/>
        <end position="38"/>
    </location>
</feature>
<accession>A0AAW0BQC3</accession>
<sequence>MIQIQLQAQEIQMLKNENKFLKMQNENLMQMMSNLSQRPAFSPRNSLPDDPLRPLVHTQHPSVKFWQRGPWNNVLKPNGITGSPNTAPDGRIYTPTSFLFAEDATGLPPTEDTVAGMKTAAPDIFTDLARQGLLPAASLGWSQAGYKAKSLFYASIEKRFPDLRLCSNNWKADWIATHMYSNWKAAHGAKYLQQSIKSEEDTPDISSPSPLKSPRKQSSKRPRANAENSIPEATTSKRNKTANAESSEHKSRSKTVTLSNPLRRTSTAQSKMVSAPPKIHASSASSALATPASTSTSASSLAAATASHATSTSIPSSTLPPVPPPSMAPTSTPTLPSTSTVVSTPTFQLVPPTESPAAPPPAADISPPAAVVSPSPVLTSPTKIIVKVPALSIASAPPSLNAVISTPNPLNALALAAANASTAPQVPITALSSAAPNAASGPSTSSSAPSAKNKKSSNGPTARALCQKEWLAANPGQDKTSFRDYWNSLGKEEKEKWKIRETRARQAYAQLTRASTVVWNRKRGSGKAATMEDGKREEGSVEGAREPPQSGYEQRIGALTVEGNTERGRAVESGASGREVDNTWIM</sequence>
<dbReference type="AlphaFoldDB" id="A0AAW0BQC3"/>
<feature type="compositionally biased region" description="Basic and acidic residues" evidence="2">
    <location>
        <begin position="530"/>
        <end position="545"/>
    </location>
</feature>
<feature type="compositionally biased region" description="Low complexity" evidence="2">
    <location>
        <begin position="434"/>
        <end position="451"/>
    </location>
</feature>
<proteinExistence type="predicted"/>
<feature type="region of interest" description="Disordered" evidence="2">
    <location>
        <begin position="434"/>
        <end position="462"/>
    </location>
</feature>
<gene>
    <name evidence="3" type="ORF">R3P38DRAFT_2775887</name>
</gene>
<keyword evidence="4" id="KW-1185">Reference proteome</keyword>
<feature type="compositionally biased region" description="Low complexity" evidence="2">
    <location>
        <begin position="328"/>
        <end position="352"/>
    </location>
</feature>